<dbReference type="NCBIfam" id="NF000595">
    <property type="entry name" value="PRK00015.1-3"/>
    <property type="match status" value="1"/>
</dbReference>
<feature type="binding site" evidence="14 15">
    <location>
        <position position="21"/>
    </location>
    <ligand>
        <name>a divalent metal cation</name>
        <dbReference type="ChEBI" id="CHEBI:60240"/>
    </ligand>
</feature>
<comment type="catalytic activity">
    <reaction evidence="1 14 15 16">
        <text>Endonucleolytic cleavage to 5'-phosphomonoester.</text>
        <dbReference type="EC" id="3.1.26.4"/>
    </reaction>
</comment>
<comment type="function">
    <text evidence="3 14 16">Endonuclease that specifically degrades the RNA of RNA-DNA hybrids.</text>
</comment>
<keyword evidence="8 14" id="KW-0963">Cytoplasm</keyword>
<evidence type="ECO:0000313" key="18">
    <source>
        <dbReference type="EMBL" id="MCO6415360.1"/>
    </source>
</evidence>
<keyword evidence="19" id="KW-1185">Reference proteome</keyword>
<comment type="cofactor">
    <cofactor evidence="2">
        <name>Mg(2+)</name>
        <dbReference type="ChEBI" id="CHEBI:18420"/>
    </cofactor>
</comment>
<dbReference type="PROSITE" id="PS51975">
    <property type="entry name" value="RNASE_H_2"/>
    <property type="match status" value="1"/>
</dbReference>
<comment type="subcellular location">
    <subcellularLocation>
        <location evidence="4 14">Cytoplasm</location>
    </subcellularLocation>
</comment>
<dbReference type="EMBL" id="JAFIRR010000023">
    <property type="protein sequence ID" value="MCO6415360.1"/>
    <property type="molecule type" value="Genomic_DNA"/>
</dbReference>
<sequence length="220" mass="23106">MPIRFPAAEATRHPPLIGCDEVGRGALCGPVVVAAVYFDPCALPPALLEALDDSKRLKRAQREAVAEALPAHARLAFAASGAAAIDASDIRQATLAAMARAVRRLGLAAPVAVDGRDIPPLLAGRCRAVVGGDALVPQIAAASILAKVLRDRLMARLHARYPDYGWAGNVGYGTAAHLAALGRCGPTRHHRHSFTPVGQAAFRSVSEPRLPDAMREPCEP</sequence>
<evidence type="ECO:0000256" key="14">
    <source>
        <dbReference type="HAMAP-Rule" id="MF_00052"/>
    </source>
</evidence>
<keyword evidence="10 14" id="KW-0479">Metal-binding</keyword>
<evidence type="ECO:0000256" key="10">
    <source>
        <dbReference type="ARBA" id="ARBA00022723"/>
    </source>
</evidence>
<gene>
    <name evidence="14" type="primary">rnhB</name>
    <name evidence="18" type="ORF">JYK14_04110</name>
</gene>
<keyword evidence="13 14" id="KW-0464">Manganese</keyword>
<reference evidence="18 19" key="1">
    <citation type="submission" date="2021-12" db="EMBL/GenBank/DDBJ databases">
        <title>Siccirubricoccus leaddurans sp. nov., a high concentration Zn2+ tolerance bacterium.</title>
        <authorList>
            <person name="Cao Y."/>
        </authorList>
    </citation>
    <scope>NUCLEOTIDE SEQUENCE [LARGE SCALE GENOMIC DNA]</scope>
    <source>
        <strain evidence="18 19">KC 17139</strain>
    </source>
</reference>
<evidence type="ECO:0000256" key="15">
    <source>
        <dbReference type="PROSITE-ProRule" id="PRU01319"/>
    </source>
</evidence>
<dbReference type="InterPro" id="IPR022898">
    <property type="entry name" value="RNase_HII"/>
</dbReference>
<dbReference type="EC" id="3.1.26.4" evidence="6 14"/>
<keyword evidence="11 14" id="KW-0255">Endonuclease</keyword>
<evidence type="ECO:0000259" key="17">
    <source>
        <dbReference type="PROSITE" id="PS51975"/>
    </source>
</evidence>
<evidence type="ECO:0000256" key="12">
    <source>
        <dbReference type="ARBA" id="ARBA00022801"/>
    </source>
</evidence>
<evidence type="ECO:0000256" key="2">
    <source>
        <dbReference type="ARBA" id="ARBA00001946"/>
    </source>
</evidence>
<dbReference type="PANTHER" id="PTHR10954">
    <property type="entry name" value="RIBONUCLEASE H2 SUBUNIT A"/>
    <property type="match status" value="1"/>
</dbReference>
<dbReference type="CDD" id="cd07182">
    <property type="entry name" value="RNase_HII_bacteria_HII_like"/>
    <property type="match status" value="1"/>
</dbReference>
<comment type="cofactor">
    <cofactor evidence="14 15">
        <name>Mn(2+)</name>
        <dbReference type="ChEBI" id="CHEBI:29035"/>
    </cofactor>
    <cofactor evidence="14 15">
        <name>Mg(2+)</name>
        <dbReference type="ChEBI" id="CHEBI:18420"/>
    </cofactor>
    <text evidence="14 15">Manganese or magnesium. Binds 1 divalent metal ion per monomer in the absence of substrate. May bind a second metal ion after substrate binding.</text>
</comment>
<keyword evidence="12 14" id="KW-0378">Hydrolase</keyword>
<evidence type="ECO:0000256" key="5">
    <source>
        <dbReference type="ARBA" id="ARBA00007383"/>
    </source>
</evidence>
<name>A0ABT1D229_9PROT</name>
<evidence type="ECO:0000256" key="11">
    <source>
        <dbReference type="ARBA" id="ARBA00022759"/>
    </source>
</evidence>
<comment type="similarity">
    <text evidence="5 14 16">Belongs to the RNase HII family.</text>
</comment>
<proteinExistence type="inferred from homology"/>
<dbReference type="GO" id="GO:0004523">
    <property type="term" value="F:RNA-DNA hybrid ribonuclease activity"/>
    <property type="evidence" value="ECO:0007669"/>
    <property type="project" value="UniProtKB-EC"/>
</dbReference>
<accession>A0ABT1D229</accession>
<keyword evidence="9 14" id="KW-0540">Nuclease</keyword>
<dbReference type="InterPro" id="IPR001352">
    <property type="entry name" value="RNase_HII/HIII"/>
</dbReference>
<dbReference type="InterPro" id="IPR024567">
    <property type="entry name" value="RNase_HII/HIII_dom"/>
</dbReference>
<comment type="caution">
    <text evidence="18">The sequence shown here is derived from an EMBL/GenBank/DDBJ whole genome shotgun (WGS) entry which is preliminary data.</text>
</comment>
<evidence type="ECO:0000256" key="16">
    <source>
        <dbReference type="RuleBase" id="RU003515"/>
    </source>
</evidence>
<evidence type="ECO:0000256" key="7">
    <source>
        <dbReference type="ARBA" id="ARBA00019179"/>
    </source>
</evidence>
<dbReference type="InterPro" id="IPR012337">
    <property type="entry name" value="RNaseH-like_sf"/>
</dbReference>
<evidence type="ECO:0000256" key="4">
    <source>
        <dbReference type="ARBA" id="ARBA00004496"/>
    </source>
</evidence>
<evidence type="ECO:0000256" key="9">
    <source>
        <dbReference type="ARBA" id="ARBA00022722"/>
    </source>
</evidence>
<evidence type="ECO:0000313" key="19">
    <source>
        <dbReference type="Proteomes" id="UP001523392"/>
    </source>
</evidence>
<feature type="domain" description="RNase H type-2" evidence="17">
    <location>
        <begin position="14"/>
        <end position="206"/>
    </location>
</feature>
<dbReference type="HAMAP" id="MF_00052_B">
    <property type="entry name" value="RNase_HII_B"/>
    <property type="match status" value="1"/>
</dbReference>
<dbReference type="Proteomes" id="UP001523392">
    <property type="component" value="Unassembled WGS sequence"/>
</dbReference>
<dbReference type="Gene3D" id="3.30.420.10">
    <property type="entry name" value="Ribonuclease H-like superfamily/Ribonuclease H"/>
    <property type="match status" value="1"/>
</dbReference>
<dbReference type="RefSeq" id="WP_252951956.1">
    <property type="nucleotide sequence ID" value="NZ_JAFIRR010000023.1"/>
</dbReference>
<feature type="binding site" evidence="14 15">
    <location>
        <position position="114"/>
    </location>
    <ligand>
        <name>a divalent metal cation</name>
        <dbReference type="ChEBI" id="CHEBI:60240"/>
    </ligand>
</feature>
<dbReference type="InterPro" id="IPR036397">
    <property type="entry name" value="RNaseH_sf"/>
</dbReference>
<dbReference type="SUPFAM" id="SSF53098">
    <property type="entry name" value="Ribonuclease H-like"/>
    <property type="match status" value="1"/>
</dbReference>
<protein>
    <recommendedName>
        <fullName evidence="7 14">Ribonuclease HII</fullName>
        <shortName evidence="14">RNase HII</shortName>
        <ecNumber evidence="6 14">3.1.26.4</ecNumber>
    </recommendedName>
</protein>
<evidence type="ECO:0000256" key="1">
    <source>
        <dbReference type="ARBA" id="ARBA00000077"/>
    </source>
</evidence>
<evidence type="ECO:0000256" key="13">
    <source>
        <dbReference type="ARBA" id="ARBA00023211"/>
    </source>
</evidence>
<evidence type="ECO:0000256" key="8">
    <source>
        <dbReference type="ARBA" id="ARBA00022490"/>
    </source>
</evidence>
<feature type="binding site" evidence="14 15">
    <location>
        <position position="20"/>
    </location>
    <ligand>
        <name>a divalent metal cation</name>
        <dbReference type="ChEBI" id="CHEBI:60240"/>
    </ligand>
</feature>
<evidence type="ECO:0000256" key="3">
    <source>
        <dbReference type="ARBA" id="ARBA00004065"/>
    </source>
</evidence>
<evidence type="ECO:0000256" key="6">
    <source>
        <dbReference type="ARBA" id="ARBA00012180"/>
    </source>
</evidence>
<dbReference type="PANTHER" id="PTHR10954:SF18">
    <property type="entry name" value="RIBONUCLEASE HII"/>
    <property type="match status" value="1"/>
</dbReference>
<dbReference type="Pfam" id="PF01351">
    <property type="entry name" value="RNase_HII"/>
    <property type="match status" value="1"/>
</dbReference>
<organism evidence="18 19">
    <name type="scientific">Siccirubricoccus soli</name>
    <dbReference type="NCBI Taxonomy" id="2899147"/>
    <lineage>
        <taxon>Bacteria</taxon>
        <taxon>Pseudomonadati</taxon>
        <taxon>Pseudomonadota</taxon>
        <taxon>Alphaproteobacteria</taxon>
        <taxon>Acetobacterales</taxon>
        <taxon>Roseomonadaceae</taxon>
        <taxon>Siccirubricoccus</taxon>
    </lineage>
</organism>